<evidence type="ECO:0000313" key="3">
    <source>
        <dbReference type="Proteomes" id="UP000770889"/>
    </source>
</evidence>
<dbReference type="EMBL" id="JAHHGM010000003">
    <property type="protein sequence ID" value="MBT2988080.1"/>
    <property type="molecule type" value="Genomic_DNA"/>
</dbReference>
<feature type="transmembrane region" description="Helical" evidence="1">
    <location>
        <begin position="7"/>
        <end position="27"/>
    </location>
</feature>
<sequence length="306" mass="35117">MPQTHNPAVDLLHFVFAICLIVTLIFWRECHADDPYDRDVAYIGIMSRATFFSNPTDSSIATEMIFQDVMRNIARKGVFNHYHSTEDVVREMKRHRLDAVITNVFDYLEIDHMVNPNQRYSLVIGHDLLQQVVLLTRRSDKITSLAQLKHKRLIHPSGFKLAKIFLDVELRKADLPATEQFFSSMVANTDINSVIIDLFFNKADAALVTDTSYRIASELNKQISQSLEVLIASKPIPPIVIGVNKSVPVNFTDKVDEMLTNLDDYPKTVHLLSLFKADTIVKINDDDLQSARHLKQEYEKLIERDY</sequence>
<proteinExistence type="predicted"/>
<reference evidence="2 3" key="1">
    <citation type="submission" date="2021-05" db="EMBL/GenBank/DDBJ databases">
        <title>Genetic and Functional Diversity in Clade A Lucinid endosymbionts from the Bahamas.</title>
        <authorList>
            <person name="Giani N.M."/>
            <person name="Engel A.S."/>
            <person name="Campbell B.J."/>
        </authorList>
    </citation>
    <scope>NUCLEOTIDE SEQUENCE [LARGE SCALE GENOMIC DNA]</scope>
    <source>
        <strain evidence="2">LUC16012Gg_MoonRockCtena</strain>
    </source>
</reference>
<comment type="caution">
    <text evidence="2">The sequence shown here is derived from an EMBL/GenBank/DDBJ whole genome shotgun (WGS) entry which is preliminary data.</text>
</comment>
<name>A0A944MBM9_9GAMM</name>
<keyword evidence="1" id="KW-0472">Membrane</keyword>
<organism evidence="2 3">
    <name type="scientific">Candidatus Thiodiazotropha taylori</name>
    <dbReference type="NCBI Taxonomy" id="2792791"/>
    <lineage>
        <taxon>Bacteria</taxon>
        <taxon>Pseudomonadati</taxon>
        <taxon>Pseudomonadota</taxon>
        <taxon>Gammaproteobacteria</taxon>
        <taxon>Chromatiales</taxon>
        <taxon>Sedimenticolaceae</taxon>
        <taxon>Candidatus Thiodiazotropha</taxon>
    </lineage>
</organism>
<dbReference type="Gene3D" id="3.40.190.10">
    <property type="entry name" value="Periplasmic binding protein-like II"/>
    <property type="match status" value="2"/>
</dbReference>
<protein>
    <submittedName>
        <fullName evidence="2">Phosphate/phosphite/phosphonate ABC transporter substrate-binding protein</fullName>
    </submittedName>
</protein>
<evidence type="ECO:0000313" key="2">
    <source>
        <dbReference type="EMBL" id="MBT2988080.1"/>
    </source>
</evidence>
<gene>
    <name evidence="2" type="ORF">KME65_03870</name>
</gene>
<dbReference type="AlphaFoldDB" id="A0A944MBM9"/>
<dbReference type="Pfam" id="PF12974">
    <property type="entry name" value="Phosphonate-bd"/>
    <property type="match status" value="1"/>
</dbReference>
<evidence type="ECO:0000256" key="1">
    <source>
        <dbReference type="SAM" id="Phobius"/>
    </source>
</evidence>
<dbReference type="SUPFAM" id="SSF53850">
    <property type="entry name" value="Periplasmic binding protein-like II"/>
    <property type="match status" value="1"/>
</dbReference>
<keyword evidence="1" id="KW-1133">Transmembrane helix</keyword>
<dbReference type="Proteomes" id="UP000770889">
    <property type="component" value="Unassembled WGS sequence"/>
</dbReference>
<keyword evidence="1" id="KW-0812">Transmembrane</keyword>
<accession>A0A944MBM9</accession>